<dbReference type="AlphaFoldDB" id="W9GQ13"/>
<evidence type="ECO:0000313" key="2">
    <source>
        <dbReference type="Proteomes" id="UP000019486"/>
    </source>
</evidence>
<dbReference type="Proteomes" id="UP000019486">
    <property type="component" value="Unassembled WGS sequence"/>
</dbReference>
<organism evidence="1 2">
    <name type="scientific">Skermanella stibiiresistens SB22</name>
    <dbReference type="NCBI Taxonomy" id="1385369"/>
    <lineage>
        <taxon>Bacteria</taxon>
        <taxon>Pseudomonadati</taxon>
        <taxon>Pseudomonadota</taxon>
        <taxon>Alphaproteobacteria</taxon>
        <taxon>Rhodospirillales</taxon>
        <taxon>Azospirillaceae</taxon>
        <taxon>Skermanella</taxon>
    </lineage>
</organism>
<dbReference type="EMBL" id="AVFL01000064">
    <property type="protein sequence ID" value="EWY35854.1"/>
    <property type="molecule type" value="Genomic_DNA"/>
</dbReference>
<keyword evidence="2" id="KW-1185">Reference proteome</keyword>
<sequence length="44" mass="5018">MIFSSKPGKRRWYLPISAGSNVPVRSWGMDRPIEPPSVSTVFWP</sequence>
<comment type="caution">
    <text evidence="1">The sequence shown here is derived from an EMBL/GenBank/DDBJ whole genome shotgun (WGS) entry which is preliminary data.</text>
</comment>
<name>W9GQ13_9PROT</name>
<reference evidence="1 2" key="1">
    <citation type="submission" date="2013-08" db="EMBL/GenBank/DDBJ databases">
        <title>The genome sequence of Skermanella stibiiresistens.</title>
        <authorList>
            <person name="Zhu W."/>
            <person name="Wang G."/>
        </authorList>
    </citation>
    <scope>NUCLEOTIDE SEQUENCE [LARGE SCALE GENOMIC DNA]</scope>
    <source>
        <strain evidence="1 2">SB22</strain>
    </source>
</reference>
<proteinExistence type="predicted"/>
<gene>
    <name evidence="1" type="ORF">N825_32635</name>
</gene>
<accession>W9GQ13</accession>
<evidence type="ECO:0000313" key="1">
    <source>
        <dbReference type="EMBL" id="EWY35854.1"/>
    </source>
</evidence>
<protein>
    <submittedName>
        <fullName evidence="1">Uncharacterized protein</fullName>
    </submittedName>
</protein>